<dbReference type="OrthoDB" id="10325529at2759"/>
<dbReference type="KEGG" id="aten:116286576"/>
<sequence length="121" mass="14200">MREENRNWRLEKNRRKNQEPSNRNARIDRHSNGSELFEQPNIDIHGEELPKQPTEHDEEPNNNSAEISSSSPSYYNGNFNEIHCLNQPNIYIRGGARQNQPIEHNEMDLLPTCNGRREAHQ</sequence>
<feature type="region of interest" description="Disordered" evidence="1">
    <location>
        <begin position="1"/>
        <end position="74"/>
    </location>
</feature>
<proteinExistence type="predicted"/>
<accession>A0A6P8H0V2</accession>
<feature type="compositionally biased region" description="Basic and acidic residues" evidence="1">
    <location>
        <begin position="44"/>
        <end position="55"/>
    </location>
</feature>
<feature type="compositionally biased region" description="Basic and acidic residues" evidence="1">
    <location>
        <begin position="1"/>
        <end position="11"/>
    </location>
</feature>
<evidence type="ECO:0000313" key="2">
    <source>
        <dbReference type="Proteomes" id="UP000515163"/>
    </source>
</evidence>
<dbReference type="InParanoid" id="A0A6P8H0V2"/>
<gene>
    <name evidence="3" type="primary">LOC116286576</name>
</gene>
<evidence type="ECO:0000256" key="1">
    <source>
        <dbReference type="SAM" id="MobiDB-lite"/>
    </source>
</evidence>
<dbReference type="AlphaFoldDB" id="A0A6P8H0V2"/>
<protein>
    <submittedName>
        <fullName evidence="3">Uncharacterized protein LOC116286576</fullName>
    </submittedName>
</protein>
<keyword evidence="2" id="KW-1185">Reference proteome</keyword>
<name>A0A6P8H0V2_ACTTE</name>
<dbReference type="Proteomes" id="UP000515163">
    <property type="component" value="Unplaced"/>
</dbReference>
<dbReference type="GeneID" id="116286576"/>
<organism evidence="2 3">
    <name type="scientific">Actinia tenebrosa</name>
    <name type="common">Australian red waratah sea anemone</name>
    <dbReference type="NCBI Taxonomy" id="6105"/>
    <lineage>
        <taxon>Eukaryota</taxon>
        <taxon>Metazoa</taxon>
        <taxon>Cnidaria</taxon>
        <taxon>Anthozoa</taxon>
        <taxon>Hexacorallia</taxon>
        <taxon>Actiniaria</taxon>
        <taxon>Actiniidae</taxon>
        <taxon>Actinia</taxon>
    </lineage>
</organism>
<feature type="compositionally biased region" description="Low complexity" evidence="1">
    <location>
        <begin position="61"/>
        <end position="74"/>
    </location>
</feature>
<evidence type="ECO:0000313" key="3">
    <source>
        <dbReference type="RefSeq" id="XP_031548991.1"/>
    </source>
</evidence>
<reference evidence="3" key="1">
    <citation type="submission" date="2025-08" db="UniProtKB">
        <authorList>
            <consortium name="RefSeq"/>
        </authorList>
    </citation>
    <scope>IDENTIFICATION</scope>
    <source>
        <tissue evidence="3">Tentacle</tissue>
    </source>
</reference>
<dbReference type="RefSeq" id="XP_031548991.1">
    <property type="nucleotide sequence ID" value="XM_031693131.1"/>
</dbReference>